<reference evidence="5 6" key="1">
    <citation type="submission" date="2019-05" db="EMBL/GenBank/DDBJ databases">
        <authorList>
            <consortium name="Science for Life Laboratories"/>
        </authorList>
    </citation>
    <scope>NUCLEOTIDE SEQUENCE [LARGE SCALE GENOMIC DNA]</scope>
    <source>
        <strain evidence="5">Soil9</strain>
    </source>
</reference>
<organism evidence="5 6">
    <name type="scientific">Gemmata massiliana</name>
    <dbReference type="NCBI Taxonomy" id="1210884"/>
    <lineage>
        <taxon>Bacteria</taxon>
        <taxon>Pseudomonadati</taxon>
        <taxon>Planctomycetota</taxon>
        <taxon>Planctomycetia</taxon>
        <taxon>Gemmatales</taxon>
        <taxon>Gemmataceae</taxon>
        <taxon>Gemmata</taxon>
    </lineage>
</organism>
<dbReference type="AlphaFoldDB" id="A0A6P2CW85"/>
<evidence type="ECO:0000256" key="1">
    <source>
        <dbReference type="ARBA" id="ARBA00010687"/>
    </source>
</evidence>
<evidence type="ECO:0000313" key="6">
    <source>
        <dbReference type="Proteomes" id="UP000464178"/>
    </source>
</evidence>
<dbReference type="Pfam" id="PF07745">
    <property type="entry name" value="Glyco_hydro_53"/>
    <property type="match status" value="1"/>
</dbReference>
<sequence>MRLHFFAAALAAVAAIPLCPASGADPEKRPFRLGFTRWPADLTLEGATAAQDFAHTHGDIVSVMFIGGVPWPEAHDGKPFSKDVDNNLKYRPPAGTQLFLSISPLDKDRKNIAPYWSERDNMPLPKGWDKLSLNSPEVKKAYLNFCLRAVEAMKPDYLAIGIESNVLLSHDAKKWTHLKELHRDTYDAIKKKHPKLPVFFTTEVNHYKKFASEAKNSNQESEVAELMKHGDVFAMSTYPHMSFAIPRPVPADLFDFATKFKKPIAVSESGLTSRDVELKAFKLTLKGSEADQKQFTELLLKTADRDNYLFVINFATTDFEKLCAKLPPPVDDLARIWAFTGMQTSGKKPKPALAVWDTYLTLLRYIWSGCDRRERQ</sequence>
<dbReference type="GO" id="GO:0031218">
    <property type="term" value="F:arabinogalactan endo-1,4-beta-galactosidase activity"/>
    <property type="evidence" value="ECO:0007669"/>
    <property type="project" value="UniProtKB-EC"/>
</dbReference>
<accession>A0A6P2CW85</accession>
<dbReference type="GO" id="GO:0015926">
    <property type="term" value="F:glucosidase activity"/>
    <property type="evidence" value="ECO:0007669"/>
    <property type="project" value="InterPro"/>
</dbReference>
<dbReference type="RefSeq" id="WP_162666364.1">
    <property type="nucleotide sequence ID" value="NZ_LR593886.1"/>
</dbReference>
<dbReference type="Gene3D" id="3.20.20.80">
    <property type="entry name" value="Glycosidases"/>
    <property type="match status" value="1"/>
</dbReference>
<dbReference type="InterPro" id="IPR011683">
    <property type="entry name" value="Glyco_hydro_53"/>
</dbReference>
<protein>
    <recommendedName>
        <fullName evidence="4">Arabinogalactan endo-beta-1,4-galactanase</fullName>
        <ecNumber evidence="4">3.2.1.89</ecNumber>
    </recommendedName>
</protein>
<dbReference type="EC" id="3.2.1.89" evidence="4"/>
<evidence type="ECO:0000256" key="4">
    <source>
        <dbReference type="RuleBase" id="RU361192"/>
    </source>
</evidence>
<dbReference type="EMBL" id="LR593886">
    <property type="protein sequence ID" value="VTR91362.1"/>
    <property type="molecule type" value="Genomic_DNA"/>
</dbReference>
<keyword evidence="3 4" id="KW-0326">Glycosidase</keyword>
<evidence type="ECO:0000313" key="5">
    <source>
        <dbReference type="EMBL" id="VTR91362.1"/>
    </source>
</evidence>
<dbReference type="InterPro" id="IPR017853">
    <property type="entry name" value="GH"/>
</dbReference>
<name>A0A6P2CW85_9BACT</name>
<feature type="chain" id="PRO_5027157949" description="Arabinogalactan endo-beta-1,4-galactanase" evidence="4">
    <location>
        <begin position="25"/>
        <end position="376"/>
    </location>
</feature>
<keyword evidence="4" id="KW-0732">Signal</keyword>
<dbReference type="Proteomes" id="UP000464178">
    <property type="component" value="Chromosome"/>
</dbReference>
<evidence type="ECO:0000256" key="3">
    <source>
        <dbReference type="ARBA" id="ARBA00023295"/>
    </source>
</evidence>
<dbReference type="KEGG" id="gms:SOIL9_63520"/>
<dbReference type="SUPFAM" id="SSF51445">
    <property type="entry name" value="(Trans)glycosidases"/>
    <property type="match status" value="1"/>
</dbReference>
<comment type="similarity">
    <text evidence="1 4">Belongs to the glycosyl hydrolase 53 family.</text>
</comment>
<comment type="catalytic activity">
    <reaction evidence="4">
        <text>The enzyme specifically hydrolyzes (1-&gt;4)-beta-D-galactosidic linkages in type I arabinogalactans.</text>
        <dbReference type="EC" id="3.2.1.89"/>
    </reaction>
</comment>
<feature type="signal peptide" evidence="4">
    <location>
        <begin position="1"/>
        <end position="24"/>
    </location>
</feature>
<keyword evidence="2 4" id="KW-0378">Hydrolase</keyword>
<evidence type="ECO:0000256" key="2">
    <source>
        <dbReference type="ARBA" id="ARBA00022801"/>
    </source>
</evidence>
<proteinExistence type="inferred from homology"/>
<keyword evidence="6" id="KW-1185">Reference proteome</keyword>
<gene>
    <name evidence="5" type="ORF">SOIL9_63520</name>
</gene>